<accession>A0A5A7SV59</accession>
<dbReference type="PANTHER" id="PTHR10775:SF182">
    <property type="entry name" value="TRANSPOSON, EN_SPM-LIKE, TRANSPOSASE-ASSOCIATED DOMAIN PROTEIN-RELATED"/>
    <property type="match status" value="1"/>
</dbReference>
<evidence type="ECO:0008006" key="3">
    <source>
        <dbReference type="Google" id="ProtNLM"/>
    </source>
</evidence>
<evidence type="ECO:0000313" key="2">
    <source>
        <dbReference type="Proteomes" id="UP000321393"/>
    </source>
</evidence>
<dbReference type="AlphaFoldDB" id="A0A5A7SV59"/>
<comment type="caution">
    <text evidence="1">The sequence shown here is derived from an EMBL/GenBank/DDBJ whole genome shotgun (WGS) entry which is preliminary data.</text>
</comment>
<dbReference type="InterPro" id="IPR004242">
    <property type="entry name" value="Transposase_21"/>
</dbReference>
<dbReference type="Proteomes" id="UP000321393">
    <property type="component" value="Unassembled WGS sequence"/>
</dbReference>
<reference evidence="1 2" key="1">
    <citation type="submission" date="2019-08" db="EMBL/GenBank/DDBJ databases">
        <title>Draft genome sequences of two oriental melons (Cucumis melo L. var makuwa).</title>
        <authorList>
            <person name="Kwon S.-Y."/>
        </authorList>
    </citation>
    <scope>NUCLEOTIDE SEQUENCE [LARGE SCALE GENOMIC DNA]</scope>
    <source>
        <strain evidence="2">cv. SW 3</strain>
        <tissue evidence="1">Leaf</tissue>
    </source>
</reference>
<dbReference type="PANTHER" id="PTHR10775">
    <property type="entry name" value="OS08G0208400 PROTEIN"/>
    <property type="match status" value="1"/>
</dbReference>
<dbReference type="EMBL" id="SSTE01020204">
    <property type="protein sequence ID" value="KAA0035154.1"/>
    <property type="molecule type" value="Genomic_DNA"/>
</dbReference>
<proteinExistence type="predicted"/>
<dbReference type="Pfam" id="PF02992">
    <property type="entry name" value="Transposase_21"/>
    <property type="match status" value="1"/>
</dbReference>
<protein>
    <recommendedName>
        <fullName evidence="3">Transposase</fullName>
    </recommendedName>
</protein>
<gene>
    <name evidence="1" type="ORF">E6C27_scaffold57G002460</name>
</gene>
<organism evidence="1 2">
    <name type="scientific">Cucumis melo var. makuwa</name>
    <name type="common">Oriental melon</name>
    <dbReference type="NCBI Taxonomy" id="1194695"/>
    <lineage>
        <taxon>Eukaryota</taxon>
        <taxon>Viridiplantae</taxon>
        <taxon>Streptophyta</taxon>
        <taxon>Embryophyta</taxon>
        <taxon>Tracheophyta</taxon>
        <taxon>Spermatophyta</taxon>
        <taxon>Magnoliopsida</taxon>
        <taxon>eudicotyledons</taxon>
        <taxon>Gunneridae</taxon>
        <taxon>Pentapetalae</taxon>
        <taxon>rosids</taxon>
        <taxon>fabids</taxon>
        <taxon>Cucurbitales</taxon>
        <taxon>Cucurbitaceae</taxon>
        <taxon>Benincaseae</taxon>
        <taxon>Cucumis</taxon>
    </lineage>
</organism>
<dbReference type="OrthoDB" id="1752370at2759"/>
<evidence type="ECO:0000313" key="1">
    <source>
        <dbReference type="EMBL" id="KAA0035154.1"/>
    </source>
</evidence>
<sequence>MFKNLENAKNLRCHVMDRKVNGIMRHPVDTPSWRLIDHMWPTFGSEARNLRLVSKVLRLVQYVEKRLLQLDYNMEKNVYMGHKKYLPRHHPYRLQKKNFDGKQEHGNPPQPLSGDAIYFKLKEMIFSCGKKCGKIITKVAMTIGKEDQTYSNYHIGRTCMYDIVRT</sequence>
<name>A0A5A7SV59_CUCMM</name>